<organism evidence="1 2">
    <name type="scientific">Pseudonocardia halophobica</name>
    <dbReference type="NCBI Taxonomy" id="29401"/>
    <lineage>
        <taxon>Bacteria</taxon>
        <taxon>Bacillati</taxon>
        <taxon>Actinomycetota</taxon>
        <taxon>Actinomycetes</taxon>
        <taxon>Pseudonocardiales</taxon>
        <taxon>Pseudonocardiaceae</taxon>
        <taxon>Pseudonocardia</taxon>
    </lineage>
</organism>
<gene>
    <name evidence="1" type="ORF">GCM10017577_54630</name>
</gene>
<evidence type="ECO:0000313" key="1">
    <source>
        <dbReference type="EMBL" id="GLL14316.1"/>
    </source>
</evidence>
<dbReference type="Proteomes" id="UP001143463">
    <property type="component" value="Unassembled WGS sequence"/>
</dbReference>
<evidence type="ECO:0000313" key="2">
    <source>
        <dbReference type="Proteomes" id="UP001143463"/>
    </source>
</evidence>
<proteinExistence type="predicted"/>
<comment type="caution">
    <text evidence="1">The sequence shown here is derived from an EMBL/GenBank/DDBJ whole genome shotgun (WGS) entry which is preliminary data.</text>
</comment>
<accession>A0A9W6LA42</accession>
<reference evidence="1" key="1">
    <citation type="journal article" date="2014" name="Int. J. Syst. Evol. Microbiol.">
        <title>Complete genome sequence of Corynebacterium casei LMG S-19264T (=DSM 44701T), isolated from a smear-ripened cheese.</title>
        <authorList>
            <consortium name="US DOE Joint Genome Institute (JGI-PGF)"/>
            <person name="Walter F."/>
            <person name="Albersmeier A."/>
            <person name="Kalinowski J."/>
            <person name="Ruckert C."/>
        </authorList>
    </citation>
    <scope>NUCLEOTIDE SEQUENCE</scope>
    <source>
        <strain evidence="1">VKM Ac-1069</strain>
    </source>
</reference>
<keyword evidence="2" id="KW-1185">Reference proteome</keyword>
<dbReference type="AlphaFoldDB" id="A0A9W6LA42"/>
<reference evidence="1" key="2">
    <citation type="submission" date="2023-01" db="EMBL/GenBank/DDBJ databases">
        <authorList>
            <person name="Sun Q."/>
            <person name="Evtushenko L."/>
        </authorList>
    </citation>
    <scope>NUCLEOTIDE SEQUENCE</scope>
    <source>
        <strain evidence="1">VKM Ac-1069</strain>
    </source>
</reference>
<sequence>MVWPGGWHLAFASCGPAELLPAPKSPAKATPAPPTVRPAAINTAAMTLRIMTPPVDRFPVATGGAETVAPYPCGDKGLQAEKCGRESDQGA</sequence>
<protein>
    <submittedName>
        <fullName evidence="1">Uncharacterized protein</fullName>
    </submittedName>
</protein>
<dbReference type="EMBL" id="BSFQ01000030">
    <property type="protein sequence ID" value="GLL14316.1"/>
    <property type="molecule type" value="Genomic_DNA"/>
</dbReference>
<name>A0A9W6LA42_9PSEU</name>